<protein>
    <submittedName>
        <fullName evidence="2">Uncharacterized protein</fullName>
    </submittedName>
</protein>
<feature type="compositionally biased region" description="Basic and acidic residues" evidence="1">
    <location>
        <begin position="37"/>
        <end position="48"/>
    </location>
</feature>
<accession>A0AAN8LCB0</accession>
<dbReference type="AlphaFoldDB" id="A0AAN8LCB0"/>
<comment type="caution">
    <text evidence="2">The sequence shown here is derived from an EMBL/GenBank/DDBJ whole genome shotgun (WGS) entry which is preliminary data.</text>
</comment>
<evidence type="ECO:0000313" key="2">
    <source>
        <dbReference type="EMBL" id="KAK6308034.1"/>
    </source>
</evidence>
<gene>
    <name evidence="2" type="ORF">J4Q44_G00213050</name>
</gene>
<proteinExistence type="predicted"/>
<feature type="compositionally biased region" description="Basic and acidic residues" evidence="1">
    <location>
        <begin position="1"/>
        <end position="11"/>
    </location>
</feature>
<sequence length="71" mass="7612">MHCSADWKGDDWVAAQSSAPSSSSSTGSAPWDSTCSPDRHTHAQDLHLCESPAAPPNIKRLPPSPEKTTFH</sequence>
<organism evidence="2 3">
    <name type="scientific">Coregonus suidteri</name>
    <dbReference type="NCBI Taxonomy" id="861788"/>
    <lineage>
        <taxon>Eukaryota</taxon>
        <taxon>Metazoa</taxon>
        <taxon>Chordata</taxon>
        <taxon>Craniata</taxon>
        <taxon>Vertebrata</taxon>
        <taxon>Euteleostomi</taxon>
        <taxon>Actinopterygii</taxon>
        <taxon>Neopterygii</taxon>
        <taxon>Teleostei</taxon>
        <taxon>Protacanthopterygii</taxon>
        <taxon>Salmoniformes</taxon>
        <taxon>Salmonidae</taxon>
        <taxon>Coregoninae</taxon>
        <taxon>Coregonus</taxon>
    </lineage>
</organism>
<feature type="region of interest" description="Disordered" evidence="1">
    <location>
        <begin position="1"/>
        <end position="71"/>
    </location>
</feature>
<dbReference type="Proteomes" id="UP001356427">
    <property type="component" value="Unassembled WGS sequence"/>
</dbReference>
<feature type="compositionally biased region" description="Low complexity" evidence="1">
    <location>
        <begin position="14"/>
        <end position="29"/>
    </location>
</feature>
<name>A0AAN8LCB0_9TELE</name>
<evidence type="ECO:0000256" key="1">
    <source>
        <dbReference type="SAM" id="MobiDB-lite"/>
    </source>
</evidence>
<dbReference type="EMBL" id="JAGTTL010000019">
    <property type="protein sequence ID" value="KAK6308034.1"/>
    <property type="molecule type" value="Genomic_DNA"/>
</dbReference>
<reference evidence="2 3" key="1">
    <citation type="submission" date="2021-04" db="EMBL/GenBank/DDBJ databases">
        <authorList>
            <person name="De Guttry C."/>
            <person name="Zahm M."/>
            <person name="Klopp C."/>
            <person name="Cabau C."/>
            <person name="Louis A."/>
            <person name="Berthelot C."/>
            <person name="Parey E."/>
            <person name="Roest Crollius H."/>
            <person name="Montfort J."/>
            <person name="Robinson-Rechavi M."/>
            <person name="Bucao C."/>
            <person name="Bouchez O."/>
            <person name="Gislard M."/>
            <person name="Lluch J."/>
            <person name="Milhes M."/>
            <person name="Lampietro C."/>
            <person name="Lopez Roques C."/>
            <person name="Donnadieu C."/>
            <person name="Braasch I."/>
            <person name="Desvignes T."/>
            <person name="Postlethwait J."/>
            <person name="Bobe J."/>
            <person name="Wedekind C."/>
            <person name="Guiguen Y."/>
        </authorList>
    </citation>
    <scope>NUCLEOTIDE SEQUENCE [LARGE SCALE GENOMIC DNA]</scope>
    <source>
        <strain evidence="2">Cs_M1</strain>
        <tissue evidence="2">Blood</tissue>
    </source>
</reference>
<keyword evidence="3" id="KW-1185">Reference proteome</keyword>
<evidence type="ECO:0000313" key="3">
    <source>
        <dbReference type="Proteomes" id="UP001356427"/>
    </source>
</evidence>